<keyword evidence="1" id="KW-0812">Transmembrane</keyword>
<protein>
    <recommendedName>
        <fullName evidence="4">Cytochrome P450</fullName>
    </recommendedName>
</protein>
<accession>A0ABC8TD96</accession>
<keyword evidence="1" id="KW-0472">Membrane</keyword>
<gene>
    <name evidence="2" type="ORF">ILEXP_LOCUS36630</name>
</gene>
<proteinExistence type="predicted"/>
<keyword evidence="1" id="KW-1133">Transmembrane helix</keyword>
<feature type="transmembrane region" description="Helical" evidence="1">
    <location>
        <begin position="12"/>
        <end position="30"/>
    </location>
</feature>
<evidence type="ECO:0008006" key="4">
    <source>
        <dbReference type="Google" id="ProtNLM"/>
    </source>
</evidence>
<reference evidence="2 3" key="1">
    <citation type="submission" date="2024-02" db="EMBL/GenBank/DDBJ databases">
        <authorList>
            <person name="Vignale AGUSTIN F."/>
            <person name="Sosa J E."/>
            <person name="Modenutti C."/>
        </authorList>
    </citation>
    <scope>NUCLEOTIDE SEQUENCE [LARGE SCALE GENOMIC DNA]</scope>
</reference>
<dbReference type="AlphaFoldDB" id="A0ABC8TD96"/>
<evidence type="ECO:0000313" key="3">
    <source>
        <dbReference type="Proteomes" id="UP001642360"/>
    </source>
</evidence>
<keyword evidence="3" id="KW-1185">Reference proteome</keyword>
<dbReference type="Proteomes" id="UP001642360">
    <property type="component" value="Unassembled WGS sequence"/>
</dbReference>
<evidence type="ECO:0000313" key="2">
    <source>
        <dbReference type="EMBL" id="CAK9167363.1"/>
    </source>
</evidence>
<sequence length="105" mass="12387">MEIFTLRKLSASCVLLTLCIVLRVFYNIWWRPKSLEKLLKKQGIRGTSYKLFNGGMRESQRLIKEAWSKPMSLNHQIAPRVNPFFHQMVQKYGKISMSWIETRPG</sequence>
<name>A0ABC8TD96_9AQUA</name>
<dbReference type="EMBL" id="CAUOFW020004818">
    <property type="protein sequence ID" value="CAK9167363.1"/>
    <property type="molecule type" value="Genomic_DNA"/>
</dbReference>
<organism evidence="2 3">
    <name type="scientific">Ilex paraguariensis</name>
    <name type="common">yerba mate</name>
    <dbReference type="NCBI Taxonomy" id="185542"/>
    <lineage>
        <taxon>Eukaryota</taxon>
        <taxon>Viridiplantae</taxon>
        <taxon>Streptophyta</taxon>
        <taxon>Embryophyta</taxon>
        <taxon>Tracheophyta</taxon>
        <taxon>Spermatophyta</taxon>
        <taxon>Magnoliopsida</taxon>
        <taxon>eudicotyledons</taxon>
        <taxon>Gunneridae</taxon>
        <taxon>Pentapetalae</taxon>
        <taxon>asterids</taxon>
        <taxon>campanulids</taxon>
        <taxon>Aquifoliales</taxon>
        <taxon>Aquifoliaceae</taxon>
        <taxon>Ilex</taxon>
    </lineage>
</organism>
<evidence type="ECO:0000256" key="1">
    <source>
        <dbReference type="SAM" id="Phobius"/>
    </source>
</evidence>
<comment type="caution">
    <text evidence="2">The sequence shown here is derived from an EMBL/GenBank/DDBJ whole genome shotgun (WGS) entry which is preliminary data.</text>
</comment>